<evidence type="ECO:0000256" key="7">
    <source>
        <dbReference type="RuleBase" id="RU361133"/>
    </source>
</evidence>
<comment type="catalytic activity">
    <reaction evidence="1 7">
        <text>a 1,2-diacyl-sn-glycero-3-phospho-(1D-myo-inositol-4,5-bisphosphate) + H2O = 1D-myo-inositol 1,4,5-trisphosphate + a 1,2-diacyl-sn-glycerol + H(+)</text>
        <dbReference type="Rhea" id="RHEA:33179"/>
        <dbReference type="ChEBI" id="CHEBI:15377"/>
        <dbReference type="ChEBI" id="CHEBI:15378"/>
        <dbReference type="ChEBI" id="CHEBI:17815"/>
        <dbReference type="ChEBI" id="CHEBI:58456"/>
        <dbReference type="ChEBI" id="CHEBI:203600"/>
        <dbReference type="EC" id="3.1.4.11"/>
    </reaction>
</comment>
<feature type="region of interest" description="Disordered" evidence="8">
    <location>
        <begin position="222"/>
        <end position="256"/>
    </location>
</feature>
<keyword evidence="11" id="KW-1185">Reference proteome</keyword>
<evidence type="ECO:0000256" key="3">
    <source>
        <dbReference type="ARBA" id="ARBA00022963"/>
    </source>
</evidence>
<dbReference type="PANTHER" id="PTHR10336:SF82">
    <property type="entry name" value="PHOSPHOINOSITIDE PHOSPHOLIPASE C"/>
    <property type="match status" value="1"/>
</dbReference>
<dbReference type="OrthoDB" id="269822at2759"/>
<dbReference type="CDD" id="cd00275">
    <property type="entry name" value="C2_PLC_like"/>
    <property type="match status" value="1"/>
</dbReference>
<gene>
    <name evidence="10" type="ORF">B0I35DRAFT_254892</name>
</gene>
<keyword evidence="2 7" id="KW-0378">Hydrolase</keyword>
<dbReference type="PROSITE" id="PS50007">
    <property type="entry name" value="PIPLC_X_DOMAIN"/>
    <property type="match status" value="1"/>
</dbReference>
<name>A0A8K0SPL6_9HYPO</name>
<dbReference type="InterPro" id="IPR017946">
    <property type="entry name" value="PLC-like_Pdiesterase_TIM-brl"/>
</dbReference>
<keyword evidence="3 7" id="KW-0442">Lipid degradation</keyword>
<dbReference type="Gene3D" id="3.20.20.190">
    <property type="entry name" value="Phosphatidylinositol (PI) phosphodiesterase"/>
    <property type="match status" value="2"/>
</dbReference>
<feature type="region of interest" description="Disordered" evidence="8">
    <location>
        <begin position="390"/>
        <end position="416"/>
    </location>
</feature>
<accession>A0A8K0SPL6</accession>
<feature type="domain" description="PI-PLC Y-box" evidence="9">
    <location>
        <begin position="428"/>
        <end position="544"/>
    </location>
</feature>
<dbReference type="EMBL" id="JAGPNK010000008">
    <property type="protein sequence ID" value="KAH7316483.1"/>
    <property type="molecule type" value="Genomic_DNA"/>
</dbReference>
<dbReference type="CDD" id="cd08598">
    <property type="entry name" value="PI-PLC1c_yeast"/>
    <property type="match status" value="1"/>
</dbReference>
<keyword evidence="5" id="KW-0807">Transducer</keyword>
<dbReference type="GO" id="GO:0004435">
    <property type="term" value="F:phosphatidylinositol-4,5-bisphosphate phospholipase C activity"/>
    <property type="evidence" value="ECO:0007669"/>
    <property type="project" value="UniProtKB-EC"/>
</dbReference>
<dbReference type="Pfam" id="PF00388">
    <property type="entry name" value="PI-PLC-X"/>
    <property type="match status" value="1"/>
</dbReference>
<organism evidence="10 11">
    <name type="scientific">Stachybotrys elegans</name>
    <dbReference type="NCBI Taxonomy" id="80388"/>
    <lineage>
        <taxon>Eukaryota</taxon>
        <taxon>Fungi</taxon>
        <taxon>Dikarya</taxon>
        <taxon>Ascomycota</taxon>
        <taxon>Pezizomycotina</taxon>
        <taxon>Sordariomycetes</taxon>
        <taxon>Hypocreomycetidae</taxon>
        <taxon>Hypocreales</taxon>
        <taxon>Stachybotryaceae</taxon>
        <taxon>Stachybotrys</taxon>
    </lineage>
</organism>
<dbReference type="SMART" id="SM00148">
    <property type="entry name" value="PLCXc"/>
    <property type="match status" value="1"/>
</dbReference>
<evidence type="ECO:0000259" key="9">
    <source>
        <dbReference type="PROSITE" id="PS50008"/>
    </source>
</evidence>
<dbReference type="Pfam" id="PF00387">
    <property type="entry name" value="PI-PLC-Y"/>
    <property type="match status" value="1"/>
</dbReference>
<dbReference type="PRINTS" id="PR00390">
    <property type="entry name" value="PHPHLIPASEC"/>
</dbReference>
<evidence type="ECO:0000256" key="4">
    <source>
        <dbReference type="ARBA" id="ARBA00023098"/>
    </source>
</evidence>
<dbReference type="GO" id="GO:0048015">
    <property type="term" value="P:phosphatidylinositol-mediated signaling"/>
    <property type="evidence" value="ECO:0007669"/>
    <property type="project" value="TreeGrafter"/>
</dbReference>
<proteinExistence type="predicted"/>
<feature type="region of interest" description="Disordered" evidence="8">
    <location>
        <begin position="182"/>
        <end position="202"/>
    </location>
</feature>
<evidence type="ECO:0000313" key="11">
    <source>
        <dbReference type="Proteomes" id="UP000813444"/>
    </source>
</evidence>
<evidence type="ECO:0000256" key="2">
    <source>
        <dbReference type="ARBA" id="ARBA00022801"/>
    </source>
</evidence>
<comment type="caution">
    <text evidence="10">The sequence shown here is derived from an EMBL/GenBank/DDBJ whole genome shotgun (WGS) entry which is preliminary data.</text>
</comment>
<comment type="function">
    <text evidence="6">The production of the second messenger molecules diacylglycerol (DAG) and inositol 1,4,5-trisphosphate (IP3) is mediated by activated phosphatidylinositol-specific phospholipase C enzymes.</text>
</comment>
<protein>
    <recommendedName>
        <fullName evidence="7">Phosphoinositide phospholipase C</fullName>
        <ecNumber evidence="7">3.1.4.11</ecNumber>
    </recommendedName>
</protein>
<evidence type="ECO:0000256" key="6">
    <source>
        <dbReference type="ARBA" id="ARBA00059664"/>
    </source>
</evidence>
<dbReference type="SMART" id="SM00149">
    <property type="entry name" value="PLCYc"/>
    <property type="match status" value="1"/>
</dbReference>
<dbReference type="Gene3D" id="2.60.40.150">
    <property type="entry name" value="C2 domain"/>
    <property type="match status" value="1"/>
</dbReference>
<evidence type="ECO:0000256" key="1">
    <source>
        <dbReference type="ARBA" id="ARBA00001195"/>
    </source>
</evidence>
<dbReference type="PROSITE" id="PS50008">
    <property type="entry name" value="PIPLC_Y_DOMAIN"/>
    <property type="match status" value="1"/>
</dbReference>
<dbReference type="InterPro" id="IPR001192">
    <property type="entry name" value="PI-PLC_fam"/>
</dbReference>
<dbReference type="PANTHER" id="PTHR10336">
    <property type="entry name" value="PHOSPHOINOSITIDE-SPECIFIC PHOSPHOLIPASE C FAMILY PROTEIN"/>
    <property type="match status" value="1"/>
</dbReference>
<evidence type="ECO:0000313" key="10">
    <source>
        <dbReference type="EMBL" id="KAH7316483.1"/>
    </source>
</evidence>
<feature type="compositionally biased region" description="Basic and acidic residues" evidence="8">
    <location>
        <begin position="390"/>
        <end position="404"/>
    </location>
</feature>
<feature type="compositionally biased region" description="Polar residues" evidence="8">
    <location>
        <begin position="406"/>
        <end position="416"/>
    </location>
</feature>
<evidence type="ECO:0000256" key="5">
    <source>
        <dbReference type="ARBA" id="ARBA00023224"/>
    </source>
</evidence>
<dbReference type="InterPro" id="IPR001711">
    <property type="entry name" value="PLipase_C_Pinositol-sp_Y"/>
</dbReference>
<dbReference type="Proteomes" id="UP000813444">
    <property type="component" value="Unassembled WGS sequence"/>
</dbReference>
<dbReference type="GO" id="GO:0016042">
    <property type="term" value="P:lipid catabolic process"/>
    <property type="evidence" value="ECO:0007669"/>
    <property type="project" value="UniProtKB-KW"/>
</dbReference>
<evidence type="ECO:0000256" key="8">
    <source>
        <dbReference type="SAM" id="MobiDB-lite"/>
    </source>
</evidence>
<dbReference type="AlphaFoldDB" id="A0A8K0SPL6"/>
<sequence length="679" mass="76426">MTINIFGDSNRDSRSILGRMIAASIVISPNPNTYNKTHLPDNLSTDSSQRPTQTHFTTEIYAAIDHVYDSLRGQDTLLSKAKFEDFLKNVQQEPDVDLKQEAYDRGEFKFVWLQYYTLEALAPLPPKDLSKPITNYFINSSHNTYLVGNQLASRSSPEAYENVLLRGCRCIEIDVWNGDVHLPTSRSKSPRRDHSRGLSGSSFPNVATTVIDTVEEYWGDRNDRPVSHARSVSANSNTLNETTPKSSLANLMPADTSDRLDVSRAARARPRQQMPRGEPIVTHGWTLTPPCGFREVCRTIKRSAFIDSDLPIIISLEVHADHEQQAVMVKIMKEEWGDLLISKPMEGLDPKFRVPTLGDLRNKILVKVKRAQAGIVVPQDTSSLPAVFAHDEDASSSEDEHPEPIKSNTSPQIPSQVNNRKVTICQALGDLAVYTRSEHFRSLQSPQAKLPAHIFSISEYRILELNKEAHSDVFTHNKNYFMRAFPSGHRIFSSNPDPSLFWRKGVQMVAMNWQNMDEGMMLNEGMFADEKGWVLKPPGYQGTPASKCIVTQDKAAPGRTLDLEITVFAGQNIPLDTEDDDNSSRGASDMRPSIKAELHVEKPEGQEKEGHECTYKQKTEAGSFKVEDESHLVGSPTLAWACIRLDRLKAGYRFIQLFDMRGFPIPDAKLLVKIHKRWQ</sequence>
<feature type="compositionally biased region" description="Polar residues" evidence="8">
    <location>
        <begin position="230"/>
        <end position="249"/>
    </location>
</feature>
<dbReference type="FunFam" id="3.20.20.190:FF:000039">
    <property type="entry name" value="Phosphoinositide phospholipase C"/>
    <property type="match status" value="1"/>
</dbReference>
<dbReference type="InterPro" id="IPR035892">
    <property type="entry name" value="C2_domain_sf"/>
</dbReference>
<reference evidence="10" key="1">
    <citation type="journal article" date="2021" name="Nat. Commun.">
        <title>Genetic determinants of endophytism in the Arabidopsis root mycobiome.</title>
        <authorList>
            <person name="Mesny F."/>
            <person name="Miyauchi S."/>
            <person name="Thiergart T."/>
            <person name="Pickel B."/>
            <person name="Atanasova L."/>
            <person name="Karlsson M."/>
            <person name="Huettel B."/>
            <person name="Barry K.W."/>
            <person name="Haridas S."/>
            <person name="Chen C."/>
            <person name="Bauer D."/>
            <person name="Andreopoulos W."/>
            <person name="Pangilinan J."/>
            <person name="LaButti K."/>
            <person name="Riley R."/>
            <person name="Lipzen A."/>
            <person name="Clum A."/>
            <person name="Drula E."/>
            <person name="Henrissat B."/>
            <person name="Kohler A."/>
            <person name="Grigoriev I.V."/>
            <person name="Martin F.M."/>
            <person name="Hacquard S."/>
        </authorList>
    </citation>
    <scope>NUCLEOTIDE SEQUENCE</scope>
    <source>
        <strain evidence="10">MPI-CAGE-CH-0235</strain>
    </source>
</reference>
<dbReference type="GO" id="GO:0051209">
    <property type="term" value="P:release of sequestered calcium ion into cytosol"/>
    <property type="evidence" value="ECO:0007669"/>
    <property type="project" value="TreeGrafter"/>
</dbReference>
<dbReference type="EC" id="3.1.4.11" evidence="7"/>
<dbReference type="InterPro" id="IPR000909">
    <property type="entry name" value="PLipase_C_PInositol-sp_X_dom"/>
</dbReference>
<dbReference type="SUPFAM" id="SSF51695">
    <property type="entry name" value="PLC-like phosphodiesterases"/>
    <property type="match status" value="1"/>
</dbReference>
<keyword evidence="4 7" id="KW-0443">Lipid metabolism</keyword>